<dbReference type="CDD" id="cd01715">
    <property type="entry name" value="ETF_alpha"/>
    <property type="match status" value="1"/>
</dbReference>
<protein>
    <submittedName>
        <fullName evidence="4">Acryloyl-CoA reductase electron transfer subunit beta</fullName>
    </submittedName>
</protein>
<feature type="binding site" evidence="2">
    <location>
        <position position="296"/>
    </location>
    <ligand>
        <name>FAD</name>
        <dbReference type="ChEBI" id="CHEBI:57692"/>
    </ligand>
</feature>
<evidence type="ECO:0000313" key="5">
    <source>
        <dbReference type="Proteomes" id="UP000398619"/>
    </source>
</evidence>
<dbReference type="AlphaFoldDB" id="A0A564SQ53"/>
<dbReference type="PANTHER" id="PTHR43153">
    <property type="entry name" value="ELECTRON TRANSFER FLAVOPROTEIN ALPHA"/>
    <property type="match status" value="1"/>
</dbReference>
<gene>
    <name evidence="4" type="primary">acrA_1</name>
    <name evidence="4" type="ORF">DLSSTS7063_00830</name>
</gene>
<evidence type="ECO:0000259" key="3">
    <source>
        <dbReference type="SMART" id="SM00893"/>
    </source>
</evidence>
<dbReference type="Proteomes" id="UP000398619">
    <property type="component" value="Unassembled WGS sequence"/>
</dbReference>
<dbReference type="InterPro" id="IPR014730">
    <property type="entry name" value="ETF_a/b_N"/>
</dbReference>
<dbReference type="InterPro" id="IPR014729">
    <property type="entry name" value="Rossmann-like_a/b/a_fold"/>
</dbReference>
<feature type="domain" description="Electron transfer flavoprotein alpha/beta-subunit N-terminal" evidence="3">
    <location>
        <begin position="12"/>
        <end position="206"/>
    </location>
</feature>
<dbReference type="SUPFAM" id="SSF52402">
    <property type="entry name" value="Adenine nucleotide alpha hydrolases-like"/>
    <property type="match status" value="1"/>
</dbReference>
<dbReference type="PIRSF" id="PIRSF000089">
    <property type="entry name" value="Electra_flavoP_a"/>
    <property type="match status" value="1"/>
</dbReference>
<dbReference type="EMBL" id="CABHNM010000022">
    <property type="protein sequence ID" value="VUW97181.1"/>
    <property type="molecule type" value="Genomic_DNA"/>
</dbReference>
<dbReference type="InterPro" id="IPR033947">
    <property type="entry name" value="ETF_alpha_N"/>
</dbReference>
<dbReference type="SMART" id="SM00893">
    <property type="entry name" value="ETF"/>
    <property type="match status" value="1"/>
</dbReference>
<dbReference type="InterPro" id="IPR014731">
    <property type="entry name" value="ETF_asu_C"/>
</dbReference>
<dbReference type="InterPro" id="IPR029035">
    <property type="entry name" value="DHS-like_NAD/FAD-binding_dom"/>
</dbReference>
<feature type="binding site" evidence="2">
    <location>
        <begin position="258"/>
        <end position="262"/>
    </location>
    <ligand>
        <name>FAD</name>
        <dbReference type="ChEBI" id="CHEBI:57692"/>
    </ligand>
</feature>
<reference evidence="4 5" key="1">
    <citation type="submission" date="2019-07" db="EMBL/GenBank/DDBJ databases">
        <authorList>
            <person name="Hibberd C M."/>
            <person name="Gehrig L. J."/>
            <person name="Chang H.-W."/>
            <person name="Venkatesh S."/>
        </authorList>
    </citation>
    <scope>NUCLEOTIDE SEQUENCE [LARGE SCALE GENOMIC DNA]</scope>
    <source>
        <strain evidence="4">Dorea_longicatena_SSTS_Bg7063</strain>
    </source>
</reference>
<evidence type="ECO:0000313" key="4">
    <source>
        <dbReference type="EMBL" id="VUW97181.1"/>
    </source>
</evidence>
<dbReference type="Gene3D" id="3.40.50.620">
    <property type="entry name" value="HUPs"/>
    <property type="match status" value="1"/>
</dbReference>
<name>A0A564SQ53_9FIRM</name>
<dbReference type="GO" id="GO:0009055">
    <property type="term" value="F:electron transfer activity"/>
    <property type="evidence" value="ECO:0007669"/>
    <property type="project" value="InterPro"/>
</dbReference>
<dbReference type="Pfam" id="PF00766">
    <property type="entry name" value="ETF_alpha"/>
    <property type="match status" value="1"/>
</dbReference>
<feature type="binding site" evidence="2">
    <location>
        <position position="219"/>
    </location>
    <ligand>
        <name>FAD</name>
        <dbReference type="ChEBI" id="CHEBI:57692"/>
    </ligand>
</feature>
<dbReference type="Gene3D" id="3.40.50.1220">
    <property type="entry name" value="TPP-binding domain"/>
    <property type="match status" value="1"/>
</dbReference>
<dbReference type="GO" id="GO:0050660">
    <property type="term" value="F:flavin adenine dinucleotide binding"/>
    <property type="evidence" value="ECO:0007669"/>
    <property type="project" value="InterPro"/>
</dbReference>
<dbReference type="RefSeq" id="WP_144100007.1">
    <property type="nucleotide sequence ID" value="NZ_CABHNM010000022.1"/>
</dbReference>
<dbReference type="Pfam" id="PF01012">
    <property type="entry name" value="ETF"/>
    <property type="match status" value="1"/>
</dbReference>
<comment type="similarity">
    <text evidence="1">Belongs to the ETF alpha-subunit/FixB family.</text>
</comment>
<keyword evidence="2" id="KW-0274">FAD</keyword>
<dbReference type="PANTHER" id="PTHR43153:SF1">
    <property type="entry name" value="ELECTRON TRANSFER FLAVOPROTEIN SUBUNIT ALPHA, MITOCHONDRIAL"/>
    <property type="match status" value="1"/>
</dbReference>
<dbReference type="GO" id="GO:0033539">
    <property type="term" value="P:fatty acid beta-oxidation using acyl-CoA dehydrogenase"/>
    <property type="evidence" value="ECO:0007669"/>
    <property type="project" value="TreeGrafter"/>
</dbReference>
<organism evidence="4 5">
    <name type="scientific">Dorea longicatena</name>
    <dbReference type="NCBI Taxonomy" id="88431"/>
    <lineage>
        <taxon>Bacteria</taxon>
        <taxon>Bacillati</taxon>
        <taxon>Bacillota</taxon>
        <taxon>Clostridia</taxon>
        <taxon>Lachnospirales</taxon>
        <taxon>Lachnospiraceae</taxon>
        <taxon>Dorea</taxon>
    </lineage>
</organism>
<evidence type="ECO:0000256" key="1">
    <source>
        <dbReference type="ARBA" id="ARBA00005817"/>
    </source>
</evidence>
<dbReference type="InterPro" id="IPR001308">
    <property type="entry name" value="ETF_a/FixB"/>
</dbReference>
<dbReference type="SUPFAM" id="SSF52467">
    <property type="entry name" value="DHS-like NAD/FAD-binding domain"/>
    <property type="match status" value="1"/>
</dbReference>
<sequence>MKEANKREWSGILVYLECYKGKLHAVSEELIGEAVRLSQVSEDLIYVAGIGQHMERIQEALDGYPVAKAYLYESEDEYESPLYTKIMAECIEELKPAIVLVGGTYEGRSLAPGLAVRFQTGLTADCTGLAINEEGNLVQSRPAFGGNIMADIVTQFSRPQFATVRPGVMQKVAKNEQNVTEYVNKKVKKESKEIEIISLKAEKSEKGITEAKIVIVAGRGVKKKEDLEMLKELAGLVGGKLASSRALVEKGWMLPKEQIGLSGNTVSPDYMITCGVSGTVQFMAGMKNTKNIIAINEDPKARIFEIAHYPMVGDLYEIVPELIRIIKERRGDR</sequence>
<feature type="binding site" evidence="2">
    <location>
        <begin position="244"/>
        <end position="245"/>
    </location>
    <ligand>
        <name>FAD</name>
        <dbReference type="ChEBI" id="CHEBI:57692"/>
    </ligand>
</feature>
<comment type="cofactor">
    <cofactor evidence="2">
        <name>FAD</name>
        <dbReference type="ChEBI" id="CHEBI:57692"/>
    </cofactor>
    <text evidence="2">Binds 1 FAD per dimer.</text>
</comment>
<accession>A0A564SQ53</accession>
<keyword evidence="2" id="KW-0285">Flavoprotein</keyword>
<evidence type="ECO:0000256" key="2">
    <source>
        <dbReference type="PIRSR" id="PIRSR000089-1"/>
    </source>
</evidence>
<proteinExistence type="inferred from homology"/>